<dbReference type="PANTHER" id="PTHR46082:SF6">
    <property type="entry name" value="AAA+ ATPASE DOMAIN-CONTAINING PROTEIN-RELATED"/>
    <property type="match status" value="1"/>
</dbReference>
<feature type="transmembrane region" description="Helical" evidence="2">
    <location>
        <begin position="946"/>
        <end position="979"/>
    </location>
</feature>
<dbReference type="EMBL" id="JAGPNK010000033">
    <property type="protein sequence ID" value="KAH7303469.1"/>
    <property type="molecule type" value="Genomic_DNA"/>
</dbReference>
<dbReference type="Proteomes" id="UP000813444">
    <property type="component" value="Unassembled WGS sequence"/>
</dbReference>
<gene>
    <name evidence="3" type="ORF">B0I35DRAFT_179231</name>
</gene>
<keyword evidence="4" id="KW-1185">Reference proteome</keyword>
<dbReference type="PANTHER" id="PTHR46082">
    <property type="entry name" value="ATP/GTP-BINDING PROTEIN-RELATED"/>
    <property type="match status" value="1"/>
</dbReference>
<feature type="region of interest" description="Disordered" evidence="1">
    <location>
        <begin position="545"/>
        <end position="576"/>
    </location>
</feature>
<protein>
    <recommendedName>
        <fullName evidence="5">Nucleoside phosphorylase domain-containing protein</fullName>
    </recommendedName>
</protein>
<dbReference type="SUPFAM" id="SSF53167">
    <property type="entry name" value="Purine and uridine phosphorylases"/>
    <property type="match status" value="1"/>
</dbReference>
<dbReference type="AlphaFoldDB" id="A0A8K0WJI0"/>
<keyword evidence="2" id="KW-1133">Transmembrane helix</keyword>
<dbReference type="Gene3D" id="3.40.50.1580">
    <property type="entry name" value="Nucleoside phosphorylase domain"/>
    <property type="match status" value="1"/>
</dbReference>
<keyword evidence="2" id="KW-0812">Transmembrane</keyword>
<keyword evidence="2" id="KW-0472">Membrane</keyword>
<feature type="compositionally biased region" description="Low complexity" evidence="1">
    <location>
        <begin position="735"/>
        <end position="758"/>
    </location>
</feature>
<evidence type="ECO:0000313" key="4">
    <source>
        <dbReference type="Proteomes" id="UP000813444"/>
    </source>
</evidence>
<reference evidence="3" key="1">
    <citation type="journal article" date="2021" name="Nat. Commun.">
        <title>Genetic determinants of endophytism in the Arabidopsis root mycobiome.</title>
        <authorList>
            <person name="Mesny F."/>
            <person name="Miyauchi S."/>
            <person name="Thiergart T."/>
            <person name="Pickel B."/>
            <person name="Atanasova L."/>
            <person name="Karlsson M."/>
            <person name="Huettel B."/>
            <person name="Barry K.W."/>
            <person name="Haridas S."/>
            <person name="Chen C."/>
            <person name="Bauer D."/>
            <person name="Andreopoulos W."/>
            <person name="Pangilinan J."/>
            <person name="LaButti K."/>
            <person name="Riley R."/>
            <person name="Lipzen A."/>
            <person name="Clum A."/>
            <person name="Drula E."/>
            <person name="Henrissat B."/>
            <person name="Kohler A."/>
            <person name="Grigoriev I.V."/>
            <person name="Martin F.M."/>
            <person name="Hacquard S."/>
        </authorList>
    </citation>
    <scope>NUCLEOTIDE SEQUENCE</scope>
    <source>
        <strain evidence="3">MPI-CAGE-CH-0235</strain>
    </source>
</reference>
<dbReference type="GO" id="GO:0009116">
    <property type="term" value="P:nucleoside metabolic process"/>
    <property type="evidence" value="ECO:0007669"/>
    <property type="project" value="InterPro"/>
</dbReference>
<sequence length="1016" mass="113046">MATRPLTGSDIKIAIICEVPELYEALCVISERLPEVAVEDFPAADSIPFLYRCCRIGNHNVCLAGLTGVDKVFIGPSVSQLGSAFNNLRLIFLVGICGGVPYHDGQDILLGDVVIADNVIEYDDFELSEATRVFKPRDEHPISLINRLKTSAGRESVERSMIGTLVEIQYRTSDIFRSSAWAYPGTKQDRLFVPDYSHKHHGIVECGCDDQHICQKASVSNCEQIPCNELLTITRKRLLMKRMSEANENTVEAQAPKITIGSVCYTNNPPASGEGRDVICEKTGAIAFNYAAVPIWRSLPCLVVKGICDYSDGHGNVKWHHFAMATAASAVTALLDLVPNTFDSIEADRPLQNSSDPGHLMEKQPTEIGDSGYGTAPQPMSAEASSESHQRDTDSQTRAYAMSHEHPIPEEDIQSLASDKDDMHSQVSVVTTTEAMAGKALVGLMLVGDAQFRSLSEKAIVRMGRQRFVENLRRLLKLFYKNLLAEAKDEGRKATARLLRSRRGRLRISNRIADHLEQDDEEDEEVFRISQADANRVESWLSVASNRDERQNTESGDGGSSSGSDDGLSPNPEDKEHTNIATLRTIILESRSFRLLLTDLSTVFLPIEIRQVLASIPKKHILLLGKQKVSLADTVKIWIEDTTQIRWNWWPLDPPMRMLQPEESRILWKCTCGALQWRNISDEQREIATKILNLSEDKPKSPYWCVKRKPRPSIMAHIKTSIQWLSPSQAARRYTPSVGSPQSSTSPSSGSIVSSTMATSSGAATSQAHLGHHITVPNQPGQTGSLGPRTSSTSSYILLGVQGSRRTLMPGQVHVSDQSTDSSVFQDLKKLYKSRRGFLRLYFSIWRLEYCHVVKFYRLALDQMFHDYKDLPTDGSYIYEPRAGTAAAKNPPLTKHAFQAMYSACKLPCDRISLFHDCITPASGNKMIARIPKRTKCFEHDQTQDIWGFEAVFAVSLAYVIAYHLALVAGPFVFWGWWLGQNPRDWQTASVPVTVALGGLSLFWSSSGILTERKEA</sequence>
<feature type="region of interest" description="Disordered" evidence="1">
    <location>
        <begin position="347"/>
        <end position="399"/>
    </location>
</feature>
<name>A0A8K0WJI0_9HYPO</name>
<feature type="region of interest" description="Disordered" evidence="1">
    <location>
        <begin position="733"/>
        <end position="758"/>
    </location>
</feature>
<organism evidence="3 4">
    <name type="scientific">Stachybotrys elegans</name>
    <dbReference type="NCBI Taxonomy" id="80388"/>
    <lineage>
        <taxon>Eukaryota</taxon>
        <taxon>Fungi</taxon>
        <taxon>Dikarya</taxon>
        <taxon>Ascomycota</taxon>
        <taxon>Pezizomycotina</taxon>
        <taxon>Sordariomycetes</taxon>
        <taxon>Hypocreomycetidae</taxon>
        <taxon>Hypocreales</taxon>
        <taxon>Stachybotryaceae</taxon>
        <taxon>Stachybotrys</taxon>
    </lineage>
</organism>
<accession>A0A8K0WJI0</accession>
<comment type="caution">
    <text evidence="3">The sequence shown here is derived from an EMBL/GenBank/DDBJ whole genome shotgun (WGS) entry which is preliminary data.</text>
</comment>
<dbReference type="InterPro" id="IPR053137">
    <property type="entry name" value="NLR-like"/>
</dbReference>
<dbReference type="OrthoDB" id="443402at2759"/>
<evidence type="ECO:0000256" key="2">
    <source>
        <dbReference type="SAM" id="Phobius"/>
    </source>
</evidence>
<evidence type="ECO:0008006" key="5">
    <source>
        <dbReference type="Google" id="ProtNLM"/>
    </source>
</evidence>
<evidence type="ECO:0000256" key="1">
    <source>
        <dbReference type="SAM" id="MobiDB-lite"/>
    </source>
</evidence>
<dbReference type="InterPro" id="IPR035994">
    <property type="entry name" value="Nucleoside_phosphorylase_sf"/>
</dbReference>
<dbReference type="GO" id="GO:0003824">
    <property type="term" value="F:catalytic activity"/>
    <property type="evidence" value="ECO:0007669"/>
    <property type="project" value="InterPro"/>
</dbReference>
<proteinExistence type="predicted"/>
<evidence type="ECO:0000313" key="3">
    <source>
        <dbReference type="EMBL" id="KAH7303469.1"/>
    </source>
</evidence>
<feature type="compositionally biased region" description="Basic and acidic residues" evidence="1">
    <location>
        <begin position="386"/>
        <end position="395"/>
    </location>
</feature>